<keyword evidence="3" id="KW-0804">Transcription</keyword>
<gene>
    <name evidence="6" type="ORF">VHP8226_03283</name>
</gene>
<evidence type="ECO:0000256" key="1">
    <source>
        <dbReference type="ARBA" id="ARBA00023015"/>
    </source>
</evidence>
<dbReference type="Gene3D" id="1.10.10.60">
    <property type="entry name" value="Homeodomain-like"/>
    <property type="match status" value="2"/>
</dbReference>
<dbReference type="PROSITE" id="PS01124">
    <property type="entry name" value="HTH_ARAC_FAMILY_2"/>
    <property type="match status" value="1"/>
</dbReference>
<dbReference type="InterPro" id="IPR018060">
    <property type="entry name" value="HTH_AraC"/>
</dbReference>
<feature type="transmembrane region" description="Helical" evidence="4">
    <location>
        <begin position="129"/>
        <end position="149"/>
    </location>
</feature>
<feature type="domain" description="HTH araC/xylS-type" evidence="5">
    <location>
        <begin position="277"/>
        <end position="385"/>
    </location>
</feature>
<keyword evidence="2" id="KW-0238">DNA-binding</keyword>
<dbReference type="PANTHER" id="PTHR43280:SF29">
    <property type="entry name" value="ARAC-FAMILY TRANSCRIPTIONAL REGULATOR"/>
    <property type="match status" value="1"/>
</dbReference>
<evidence type="ECO:0000259" key="5">
    <source>
        <dbReference type="PROSITE" id="PS01124"/>
    </source>
</evidence>
<dbReference type="PROSITE" id="PS00041">
    <property type="entry name" value="HTH_ARAC_FAMILY_1"/>
    <property type="match status" value="1"/>
</dbReference>
<feature type="transmembrane region" description="Helical" evidence="4">
    <location>
        <begin position="31"/>
        <end position="49"/>
    </location>
</feature>
<comment type="caution">
    <text evidence="6">The sequence shown here is derived from an EMBL/GenBank/DDBJ whole genome shotgun (WGS) entry which is preliminary data.</text>
</comment>
<reference evidence="6" key="1">
    <citation type="submission" date="2021-12" db="EMBL/GenBank/DDBJ databases">
        <authorList>
            <person name="Rodrigo-Torres L."/>
            <person name="Arahal R. D."/>
            <person name="Lucena T."/>
        </authorList>
    </citation>
    <scope>NUCLEOTIDE SEQUENCE</scope>
    <source>
        <strain evidence="6">CECT 8226</strain>
    </source>
</reference>
<dbReference type="EMBL" id="CAKLCM010000003">
    <property type="protein sequence ID" value="CAH0529529.1"/>
    <property type="molecule type" value="Genomic_DNA"/>
</dbReference>
<evidence type="ECO:0000256" key="2">
    <source>
        <dbReference type="ARBA" id="ARBA00023125"/>
    </source>
</evidence>
<keyword evidence="4" id="KW-1133">Transmembrane helix</keyword>
<keyword evidence="4" id="KW-0812">Transmembrane</keyword>
<feature type="transmembrane region" description="Helical" evidence="4">
    <location>
        <begin position="170"/>
        <end position="192"/>
    </location>
</feature>
<dbReference type="PRINTS" id="PR00032">
    <property type="entry name" value="HTHARAC"/>
</dbReference>
<proteinExistence type="predicted"/>
<protein>
    <recommendedName>
        <fullName evidence="5">HTH araC/xylS-type domain-containing protein</fullName>
    </recommendedName>
</protein>
<feature type="transmembrane region" description="Helical" evidence="4">
    <location>
        <begin position="89"/>
        <end position="109"/>
    </location>
</feature>
<evidence type="ECO:0000313" key="7">
    <source>
        <dbReference type="Proteomes" id="UP000838160"/>
    </source>
</evidence>
<keyword evidence="4" id="KW-0472">Membrane</keyword>
<organism evidence="6 7">
    <name type="scientific">Vibrio hippocampi</name>
    <dbReference type="NCBI Taxonomy" id="654686"/>
    <lineage>
        <taxon>Bacteria</taxon>
        <taxon>Pseudomonadati</taxon>
        <taxon>Pseudomonadota</taxon>
        <taxon>Gammaproteobacteria</taxon>
        <taxon>Vibrionales</taxon>
        <taxon>Vibrionaceae</taxon>
        <taxon>Vibrio</taxon>
    </lineage>
</organism>
<dbReference type="InterPro" id="IPR009057">
    <property type="entry name" value="Homeodomain-like_sf"/>
</dbReference>
<keyword evidence="1" id="KW-0805">Transcription regulation</keyword>
<dbReference type="InterPro" id="IPR020449">
    <property type="entry name" value="Tscrpt_reg_AraC-type_HTH"/>
</dbReference>
<evidence type="ECO:0000256" key="4">
    <source>
        <dbReference type="SAM" id="Phobius"/>
    </source>
</evidence>
<dbReference type="InterPro" id="IPR018062">
    <property type="entry name" value="HTH_AraC-typ_CS"/>
</dbReference>
<dbReference type="PANTHER" id="PTHR43280">
    <property type="entry name" value="ARAC-FAMILY TRANSCRIPTIONAL REGULATOR"/>
    <property type="match status" value="1"/>
</dbReference>
<feature type="transmembrane region" description="Helical" evidence="4">
    <location>
        <begin position="55"/>
        <end position="77"/>
    </location>
</feature>
<dbReference type="SUPFAM" id="SSF46689">
    <property type="entry name" value="Homeodomain-like"/>
    <property type="match status" value="1"/>
</dbReference>
<dbReference type="Proteomes" id="UP000838160">
    <property type="component" value="Unassembled WGS sequence"/>
</dbReference>
<dbReference type="Pfam" id="PF12833">
    <property type="entry name" value="HTH_18"/>
    <property type="match status" value="1"/>
</dbReference>
<dbReference type="SMART" id="SM00342">
    <property type="entry name" value="HTH_ARAC"/>
    <property type="match status" value="1"/>
</dbReference>
<sequence length="394" mass="45188">MIVWLSLGLSHSIFLLLVLLSNSYKNAKFDIAVVWMLFLLLPFLDLALSPNVFDVPIVIISDHLPYGLMYGPFLWWYSLQVTGLLKWQLSYVLLHCFPFLILSVLKIALVNPIGFESHFAYNNSMEGNIYASLTITSSVGYSIVVLYLLKAHKRKVVDHFSQLPNTITLQWLRCLAIGFMLLSIWSLFTVLLPIPENLNSSVFSLLAMIYFLGFFSIQQPVVFEREDAKTSPCNKCHTESEHGALKQARSKGHSTKPNEVCHRAKYQRSGLTDDKGQDYLQLLNHYMDEHKPFLDPSLTIEKLSQRLNIPRHYLTQIINEKLNKNFYKYINEYRVNYVKSLIKAADESGLSMLDIAYSSGFNSKSTFNSIFKSMTGLTPSQYKKAQMKNKYSVE</sequence>
<keyword evidence="7" id="KW-1185">Reference proteome</keyword>
<dbReference type="RefSeq" id="WP_237486119.1">
    <property type="nucleotide sequence ID" value="NZ_CAKLCM010000003.1"/>
</dbReference>
<evidence type="ECO:0000256" key="3">
    <source>
        <dbReference type="ARBA" id="ARBA00023163"/>
    </source>
</evidence>
<evidence type="ECO:0000313" key="6">
    <source>
        <dbReference type="EMBL" id="CAH0529529.1"/>
    </source>
</evidence>
<name>A0ABM8ZNG4_9VIBR</name>
<feature type="transmembrane region" description="Helical" evidence="4">
    <location>
        <begin position="198"/>
        <end position="217"/>
    </location>
</feature>
<accession>A0ABM8ZNG4</accession>
<feature type="transmembrane region" description="Helical" evidence="4">
    <location>
        <begin position="6"/>
        <end position="24"/>
    </location>
</feature>